<keyword evidence="2" id="KW-1185">Reference proteome</keyword>
<dbReference type="EMBL" id="JAOPJF010000013">
    <property type="protein sequence ID" value="KAK1147198.1"/>
    <property type="molecule type" value="Genomic_DNA"/>
</dbReference>
<dbReference type="Proteomes" id="UP001177260">
    <property type="component" value="Unassembled WGS sequence"/>
</dbReference>
<accession>A0ACC3B9Q8</accession>
<proteinExistence type="predicted"/>
<organism evidence="1 2">
    <name type="scientific">Aspergillus melleus</name>
    <dbReference type="NCBI Taxonomy" id="138277"/>
    <lineage>
        <taxon>Eukaryota</taxon>
        <taxon>Fungi</taxon>
        <taxon>Dikarya</taxon>
        <taxon>Ascomycota</taxon>
        <taxon>Pezizomycotina</taxon>
        <taxon>Eurotiomycetes</taxon>
        <taxon>Eurotiomycetidae</taxon>
        <taxon>Eurotiales</taxon>
        <taxon>Aspergillaceae</taxon>
        <taxon>Aspergillus</taxon>
        <taxon>Aspergillus subgen. Circumdati</taxon>
    </lineage>
</organism>
<protein>
    <submittedName>
        <fullName evidence="1">Uncharacterized protein</fullName>
    </submittedName>
</protein>
<evidence type="ECO:0000313" key="1">
    <source>
        <dbReference type="EMBL" id="KAK1147198.1"/>
    </source>
</evidence>
<comment type="caution">
    <text evidence="1">The sequence shown here is derived from an EMBL/GenBank/DDBJ whole genome shotgun (WGS) entry which is preliminary data.</text>
</comment>
<sequence length="339" mass="39505">MVFKRNGCAYCNSAFNLTQCQGGCMVVLYCSQEHQEADDAQHKRKCEDICVSRATHLEERDHIMRQANVTDDWQTFIRRTNPGSLFLFKYTISQMFYRCSLSLVHTTLALESEMDLVKNWYIPSRNKPTCEAIRIAPFLIRLNRDDELAREYFDGLDISKFQISTNSTISGNYWKMITRCNFVKILVRVRVAVDLRMLRMTTKALESTVPTEILDQIRQEVAVSPLVWKNRRFIESNDHDTLIQALDKDTIHLVQEIHRENENVWSEMFKDGELTVPFKHRLPGETEVNIDMKQDEAHSIIRDSQLAWRGSPGAVDYLQRILRMVLPPCRDHEDMVAPS</sequence>
<reference evidence="1 2" key="1">
    <citation type="journal article" date="2023" name="ACS Omega">
        <title>Identification of the Neoaspergillic Acid Biosynthesis Gene Cluster by Establishing an In Vitro CRISPR-Ribonucleoprotein Genetic System in Aspergillus melleus.</title>
        <authorList>
            <person name="Yuan B."/>
            <person name="Grau M.F."/>
            <person name="Murata R.M."/>
            <person name="Torok T."/>
            <person name="Venkateswaran K."/>
            <person name="Stajich J.E."/>
            <person name="Wang C.C.C."/>
        </authorList>
    </citation>
    <scope>NUCLEOTIDE SEQUENCE [LARGE SCALE GENOMIC DNA]</scope>
    <source>
        <strain evidence="1 2">IMV 1140</strain>
    </source>
</reference>
<evidence type="ECO:0000313" key="2">
    <source>
        <dbReference type="Proteomes" id="UP001177260"/>
    </source>
</evidence>
<gene>
    <name evidence="1" type="ORF">N8T08_001937</name>
</gene>
<name>A0ACC3B9Q8_9EURO</name>